<reference evidence="3 5" key="1">
    <citation type="submission" date="2015-09" db="EMBL/GenBank/DDBJ databases">
        <title>Identification and resolution of microdiversity through metagenomic sequencing of parallel consortia.</title>
        <authorList>
            <person name="Nelson W.C."/>
            <person name="Romine M.F."/>
            <person name="Lindemann S.R."/>
        </authorList>
    </citation>
    <scope>NUCLEOTIDE SEQUENCE [LARGE SCALE GENOMIC DNA]</scope>
    <source>
        <strain evidence="3">HL-109</strain>
    </source>
</reference>
<evidence type="ECO:0000256" key="1">
    <source>
        <dbReference type="SAM" id="Coils"/>
    </source>
</evidence>
<evidence type="ECO:0000256" key="2">
    <source>
        <dbReference type="SAM" id="MobiDB-lite"/>
    </source>
</evidence>
<evidence type="ECO:0000313" key="3">
    <source>
        <dbReference type="EMBL" id="KPQ11611.1"/>
    </source>
</evidence>
<evidence type="ECO:0000313" key="4">
    <source>
        <dbReference type="EMBL" id="SCC80365.1"/>
    </source>
</evidence>
<keyword evidence="6" id="KW-1185">Reference proteome</keyword>
<feature type="region of interest" description="Disordered" evidence="2">
    <location>
        <begin position="1"/>
        <end position="71"/>
    </location>
</feature>
<feature type="compositionally biased region" description="Low complexity" evidence="2">
    <location>
        <begin position="51"/>
        <end position="63"/>
    </location>
</feature>
<feature type="coiled-coil region" evidence="1">
    <location>
        <begin position="120"/>
        <end position="147"/>
    </location>
</feature>
<dbReference type="Proteomes" id="UP000182800">
    <property type="component" value="Unassembled WGS sequence"/>
</dbReference>
<keyword evidence="1" id="KW-0175">Coiled coil</keyword>
<dbReference type="Proteomes" id="UP000050497">
    <property type="component" value="Unassembled WGS sequence"/>
</dbReference>
<reference evidence="4 6" key="2">
    <citation type="submission" date="2016-08" db="EMBL/GenBank/DDBJ databases">
        <authorList>
            <person name="Varghese N."/>
            <person name="Submissions Spin"/>
        </authorList>
    </citation>
    <scope>NUCLEOTIDE SEQUENCE [LARGE SCALE GENOMIC DNA]</scope>
    <source>
        <strain evidence="4 6">HL-109</strain>
    </source>
</reference>
<proteinExistence type="predicted"/>
<dbReference type="EMBL" id="LJSX01000006">
    <property type="protein sequence ID" value="KPQ11611.1"/>
    <property type="molecule type" value="Genomic_DNA"/>
</dbReference>
<organism evidence="3 5">
    <name type="scientific">Saliniramus fredricksonii</name>
    <dbReference type="NCBI Taxonomy" id="1653334"/>
    <lineage>
        <taxon>Bacteria</taxon>
        <taxon>Pseudomonadati</taxon>
        <taxon>Pseudomonadota</taxon>
        <taxon>Alphaproteobacteria</taxon>
        <taxon>Hyphomicrobiales</taxon>
        <taxon>Salinarimonadaceae</taxon>
        <taxon>Saliniramus</taxon>
    </lineage>
</organism>
<gene>
    <name evidence="4" type="ORF">GA0071312_1450</name>
    <name evidence="3" type="ORF">HLUCCO17_05350</name>
</gene>
<dbReference type="EMBL" id="FMBM01000002">
    <property type="protein sequence ID" value="SCC80365.1"/>
    <property type="molecule type" value="Genomic_DNA"/>
</dbReference>
<accession>A0A0P8BPV1</accession>
<name>A0A0P8BPV1_9HYPH</name>
<comment type="caution">
    <text evidence="3">The sequence shown here is derived from an EMBL/GenBank/DDBJ whole genome shotgun (WGS) entry which is preliminary data.</text>
</comment>
<feature type="compositionally biased region" description="Polar residues" evidence="2">
    <location>
        <begin position="1"/>
        <end position="10"/>
    </location>
</feature>
<protein>
    <submittedName>
        <fullName evidence="3">Uncharacterized protein</fullName>
    </submittedName>
</protein>
<feature type="compositionally biased region" description="Pro residues" evidence="2">
    <location>
        <begin position="28"/>
        <end position="50"/>
    </location>
</feature>
<evidence type="ECO:0000313" key="6">
    <source>
        <dbReference type="Proteomes" id="UP000182800"/>
    </source>
</evidence>
<sequence length="151" mass="15897">MSGGVLSSGSFAGANPSYLAELRTRPVHGPPEPTRPAPGAPSQPATPAPAPGTGSSASGPSAADETRAQVARDRAVFREAMGLAVQDFGFREALPTAAESPSRAVARKLPGSPENPNAVMKEVRADMEAWEERREANRKLMQQLDAMVYRS</sequence>
<dbReference type="AlphaFoldDB" id="A0A0P8BPV1"/>
<feature type="region of interest" description="Disordered" evidence="2">
    <location>
        <begin position="97"/>
        <end position="120"/>
    </location>
</feature>
<evidence type="ECO:0000313" key="5">
    <source>
        <dbReference type="Proteomes" id="UP000050497"/>
    </source>
</evidence>